<evidence type="ECO:0000313" key="2">
    <source>
        <dbReference type="Proteomes" id="UP001321760"/>
    </source>
</evidence>
<dbReference type="EMBL" id="MU865959">
    <property type="protein sequence ID" value="KAK4446104.1"/>
    <property type="molecule type" value="Genomic_DNA"/>
</dbReference>
<reference evidence="1" key="1">
    <citation type="journal article" date="2023" name="Mol. Phylogenet. Evol.">
        <title>Genome-scale phylogeny and comparative genomics of the fungal order Sordariales.</title>
        <authorList>
            <person name="Hensen N."/>
            <person name="Bonometti L."/>
            <person name="Westerberg I."/>
            <person name="Brannstrom I.O."/>
            <person name="Guillou S."/>
            <person name="Cros-Aarteil S."/>
            <person name="Calhoun S."/>
            <person name="Haridas S."/>
            <person name="Kuo A."/>
            <person name="Mondo S."/>
            <person name="Pangilinan J."/>
            <person name="Riley R."/>
            <person name="LaButti K."/>
            <person name="Andreopoulos B."/>
            <person name="Lipzen A."/>
            <person name="Chen C."/>
            <person name="Yan M."/>
            <person name="Daum C."/>
            <person name="Ng V."/>
            <person name="Clum A."/>
            <person name="Steindorff A."/>
            <person name="Ohm R.A."/>
            <person name="Martin F."/>
            <person name="Silar P."/>
            <person name="Natvig D.O."/>
            <person name="Lalanne C."/>
            <person name="Gautier V."/>
            <person name="Ament-Velasquez S.L."/>
            <person name="Kruys A."/>
            <person name="Hutchinson M.I."/>
            <person name="Powell A.J."/>
            <person name="Barry K."/>
            <person name="Miller A.N."/>
            <person name="Grigoriev I.V."/>
            <person name="Debuchy R."/>
            <person name="Gladieux P."/>
            <person name="Hiltunen Thoren M."/>
            <person name="Johannesson H."/>
        </authorList>
    </citation>
    <scope>NUCLEOTIDE SEQUENCE</scope>
    <source>
        <strain evidence="1">PSN243</strain>
    </source>
</reference>
<reference evidence="1" key="2">
    <citation type="submission" date="2023-05" db="EMBL/GenBank/DDBJ databases">
        <authorList>
            <consortium name="Lawrence Berkeley National Laboratory"/>
            <person name="Steindorff A."/>
            <person name="Hensen N."/>
            <person name="Bonometti L."/>
            <person name="Westerberg I."/>
            <person name="Brannstrom I.O."/>
            <person name="Guillou S."/>
            <person name="Cros-Aarteil S."/>
            <person name="Calhoun S."/>
            <person name="Haridas S."/>
            <person name="Kuo A."/>
            <person name="Mondo S."/>
            <person name="Pangilinan J."/>
            <person name="Riley R."/>
            <person name="Labutti K."/>
            <person name="Andreopoulos B."/>
            <person name="Lipzen A."/>
            <person name="Chen C."/>
            <person name="Yanf M."/>
            <person name="Daum C."/>
            <person name="Ng V."/>
            <person name="Clum A."/>
            <person name="Ohm R."/>
            <person name="Martin F."/>
            <person name="Silar P."/>
            <person name="Natvig D."/>
            <person name="Lalanne C."/>
            <person name="Gautier V."/>
            <person name="Ament-Velasquez S.L."/>
            <person name="Kruys A."/>
            <person name="Hutchinson M.I."/>
            <person name="Powell A.J."/>
            <person name="Barry K."/>
            <person name="Miller A.N."/>
            <person name="Grigoriev I.V."/>
            <person name="Debuchy R."/>
            <person name="Gladieux P."/>
            <person name="Thoren M.H."/>
            <person name="Johannesson H."/>
        </authorList>
    </citation>
    <scope>NUCLEOTIDE SEQUENCE</scope>
    <source>
        <strain evidence="1">PSN243</strain>
    </source>
</reference>
<organism evidence="1 2">
    <name type="scientific">Podospora aff. communis PSN243</name>
    <dbReference type="NCBI Taxonomy" id="3040156"/>
    <lineage>
        <taxon>Eukaryota</taxon>
        <taxon>Fungi</taxon>
        <taxon>Dikarya</taxon>
        <taxon>Ascomycota</taxon>
        <taxon>Pezizomycotina</taxon>
        <taxon>Sordariomycetes</taxon>
        <taxon>Sordariomycetidae</taxon>
        <taxon>Sordariales</taxon>
        <taxon>Podosporaceae</taxon>
        <taxon>Podospora</taxon>
    </lineage>
</organism>
<gene>
    <name evidence="1" type="ORF">QBC34DRAFT_411960</name>
</gene>
<keyword evidence="2" id="KW-1185">Reference proteome</keyword>
<name>A0AAV9GB78_9PEZI</name>
<dbReference type="AlphaFoldDB" id="A0AAV9GB78"/>
<accession>A0AAV9GB78</accession>
<comment type="caution">
    <text evidence="1">The sequence shown here is derived from an EMBL/GenBank/DDBJ whole genome shotgun (WGS) entry which is preliminary data.</text>
</comment>
<proteinExistence type="predicted"/>
<dbReference type="Proteomes" id="UP001321760">
    <property type="component" value="Unassembled WGS sequence"/>
</dbReference>
<sequence length="60" mass="7014">MHLLLDCPLLDQEREALRSQVGHLDFSLLLTRDAKEFTTWAILHFGIDHFESFKSTLTQK</sequence>
<protein>
    <submittedName>
        <fullName evidence="1">Uncharacterized protein</fullName>
    </submittedName>
</protein>
<evidence type="ECO:0000313" key="1">
    <source>
        <dbReference type="EMBL" id="KAK4446104.1"/>
    </source>
</evidence>